<protein>
    <recommendedName>
        <fullName evidence="4">Large ribosomal subunit protein bL21</fullName>
    </recommendedName>
</protein>
<feature type="compositionally biased region" description="Low complexity" evidence="6">
    <location>
        <begin position="141"/>
        <end position="179"/>
    </location>
</feature>
<dbReference type="Pfam" id="PF00829">
    <property type="entry name" value="Ribosomal_L21p"/>
    <property type="match status" value="1"/>
</dbReference>
<evidence type="ECO:0000256" key="6">
    <source>
        <dbReference type="SAM" id="MobiDB-lite"/>
    </source>
</evidence>
<gene>
    <name evidence="4 7" type="primary">rplU</name>
    <name evidence="7" type="ORF">SCHRY_v1c03410</name>
</gene>
<keyword evidence="2 4" id="KW-0689">Ribosomal protein</keyword>
<feature type="compositionally biased region" description="Basic and acidic residues" evidence="6">
    <location>
        <begin position="180"/>
        <end position="189"/>
    </location>
</feature>
<dbReference type="NCBIfam" id="TIGR00061">
    <property type="entry name" value="L21"/>
    <property type="match status" value="1"/>
</dbReference>
<dbReference type="InterPro" id="IPR036164">
    <property type="entry name" value="bL21-like_sf"/>
</dbReference>
<dbReference type="HOGENOM" id="CLU_061463_1_1_14"/>
<feature type="compositionally biased region" description="Low complexity" evidence="6">
    <location>
        <begin position="108"/>
        <end position="132"/>
    </location>
</feature>
<dbReference type="OrthoDB" id="9813334at2"/>
<dbReference type="InterPro" id="IPR001787">
    <property type="entry name" value="Ribosomal_bL21"/>
</dbReference>
<dbReference type="GO" id="GO:0005737">
    <property type="term" value="C:cytoplasm"/>
    <property type="evidence" value="ECO:0007669"/>
    <property type="project" value="UniProtKB-ARBA"/>
</dbReference>
<sequence length="189" mass="19777">MFAIIKTGGKQIKVSQGDEIFVEMLTGVEGDKVRFDEVLMIDSKIGSPTIKGAAVTGVIMKQGKQKKIVVFHYKPKKNVHKKYGHRQPYTKVKIEEISLTGASASKAAPAASPAPAAPKAAPTVKPAAVVKPVGEKVTAVKPATEPKPAGAKPAAPKTTTTTAKPKSPSTTAAKTVATKKPAENKNTDK</sequence>
<keyword evidence="4 5" id="KW-0699">rRNA-binding</keyword>
<evidence type="ECO:0000313" key="8">
    <source>
        <dbReference type="Proteomes" id="UP000013964"/>
    </source>
</evidence>
<dbReference type="STRING" id="1276227.SCHRY_v1c03410"/>
<evidence type="ECO:0000256" key="3">
    <source>
        <dbReference type="ARBA" id="ARBA00023274"/>
    </source>
</evidence>
<comment type="function">
    <text evidence="4 5">This protein binds to 23S rRNA in the presence of protein L20.</text>
</comment>
<dbReference type="PANTHER" id="PTHR21349">
    <property type="entry name" value="50S RIBOSOMAL PROTEIN L21"/>
    <property type="match status" value="1"/>
</dbReference>
<dbReference type="HAMAP" id="MF_01363">
    <property type="entry name" value="Ribosomal_bL21"/>
    <property type="match status" value="1"/>
</dbReference>
<dbReference type="eggNOG" id="COG0261">
    <property type="taxonomic scope" value="Bacteria"/>
</dbReference>
<dbReference type="GO" id="GO:0019843">
    <property type="term" value="F:rRNA binding"/>
    <property type="evidence" value="ECO:0007669"/>
    <property type="project" value="UniProtKB-UniRule"/>
</dbReference>
<organism evidence="7 8">
    <name type="scientific">Spiroplasma chrysopicola DF-1</name>
    <dbReference type="NCBI Taxonomy" id="1276227"/>
    <lineage>
        <taxon>Bacteria</taxon>
        <taxon>Bacillati</taxon>
        <taxon>Mycoplasmatota</taxon>
        <taxon>Mollicutes</taxon>
        <taxon>Entomoplasmatales</taxon>
        <taxon>Spiroplasmataceae</taxon>
        <taxon>Spiroplasma</taxon>
    </lineage>
</organism>
<dbReference type="GO" id="GO:0003735">
    <property type="term" value="F:structural constituent of ribosome"/>
    <property type="evidence" value="ECO:0007669"/>
    <property type="project" value="InterPro"/>
</dbReference>
<evidence type="ECO:0000256" key="1">
    <source>
        <dbReference type="ARBA" id="ARBA00008563"/>
    </source>
</evidence>
<comment type="similarity">
    <text evidence="1 4 5">Belongs to the bacterial ribosomal protein bL21 family.</text>
</comment>
<comment type="subunit">
    <text evidence="4">Part of the 50S ribosomal subunit. Contacts protein L20.</text>
</comment>
<dbReference type="GO" id="GO:0005840">
    <property type="term" value="C:ribosome"/>
    <property type="evidence" value="ECO:0007669"/>
    <property type="project" value="UniProtKB-KW"/>
</dbReference>
<accession>R4UHX9</accession>
<proteinExistence type="inferred from homology"/>
<dbReference type="GO" id="GO:1990904">
    <property type="term" value="C:ribonucleoprotein complex"/>
    <property type="evidence" value="ECO:0007669"/>
    <property type="project" value="UniProtKB-KW"/>
</dbReference>
<evidence type="ECO:0000256" key="5">
    <source>
        <dbReference type="RuleBase" id="RU000562"/>
    </source>
</evidence>
<evidence type="ECO:0000256" key="2">
    <source>
        <dbReference type="ARBA" id="ARBA00022980"/>
    </source>
</evidence>
<keyword evidence="3 4" id="KW-0687">Ribonucleoprotein</keyword>
<dbReference type="GO" id="GO:0006412">
    <property type="term" value="P:translation"/>
    <property type="evidence" value="ECO:0007669"/>
    <property type="project" value="UniProtKB-UniRule"/>
</dbReference>
<dbReference type="SUPFAM" id="SSF141091">
    <property type="entry name" value="L21p-like"/>
    <property type="match status" value="1"/>
</dbReference>
<reference evidence="7 8" key="1">
    <citation type="journal article" date="2013" name="Genome Biol. Evol.">
        <title>Complete genomes of two dipteran-associated spiroplasmas provided insights into the origin, dynamics, and impacts of viral invasion in spiroplasma.</title>
        <authorList>
            <person name="Ku C."/>
            <person name="Lo W.S."/>
            <person name="Chen L.L."/>
            <person name="Kuo C.H."/>
        </authorList>
    </citation>
    <scope>NUCLEOTIDE SEQUENCE [LARGE SCALE GENOMIC DNA]</scope>
    <source>
        <strain evidence="7 8">DF-1</strain>
    </source>
</reference>
<dbReference type="InterPro" id="IPR028909">
    <property type="entry name" value="bL21-like"/>
</dbReference>
<evidence type="ECO:0000313" key="7">
    <source>
        <dbReference type="EMBL" id="AGM24926.1"/>
    </source>
</evidence>
<keyword evidence="4 5" id="KW-0694">RNA-binding</keyword>
<dbReference type="EMBL" id="CP005077">
    <property type="protein sequence ID" value="AGM24926.1"/>
    <property type="molecule type" value="Genomic_DNA"/>
</dbReference>
<keyword evidence="8" id="KW-1185">Reference proteome</keyword>
<name>R4UHX9_9MOLU</name>
<dbReference type="PANTHER" id="PTHR21349:SF0">
    <property type="entry name" value="LARGE RIBOSOMAL SUBUNIT PROTEIN BL21M"/>
    <property type="match status" value="1"/>
</dbReference>
<dbReference type="Proteomes" id="UP000013964">
    <property type="component" value="Chromosome"/>
</dbReference>
<dbReference type="KEGG" id="scr:SCHRY_v1c03410"/>
<dbReference type="AlphaFoldDB" id="R4UHX9"/>
<dbReference type="PATRIC" id="fig|1276227.3.peg.340"/>
<evidence type="ECO:0000256" key="4">
    <source>
        <dbReference type="HAMAP-Rule" id="MF_01363"/>
    </source>
</evidence>
<feature type="region of interest" description="Disordered" evidence="6">
    <location>
        <begin position="108"/>
        <end position="189"/>
    </location>
</feature>